<comment type="caution">
    <text evidence="2">The sequence shown here is derived from an EMBL/GenBank/DDBJ whole genome shotgun (WGS) entry which is preliminary data.</text>
</comment>
<dbReference type="EMBL" id="MU853797">
    <property type="protein sequence ID" value="KAK3940388.1"/>
    <property type="molecule type" value="Genomic_DNA"/>
</dbReference>
<dbReference type="AlphaFoldDB" id="A0AAN6N9V3"/>
<organism evidence="2 3">
    <name type="scientific">Diplogelasinospora grovesii</name>
    <dbReference type="NCBI Taxonomy" id="303347"/>
    <lineage>
        <taxon>Eukaryota</taxon>
        <taxon>Fungi</taxon>
        <taxon>Dikarya</taxon>
        <taxon>Ascomycota</taxon>
        <taxon>Pezizomycotina</taxon>
        <taxon>Sordariomycetes</taxon>
        <taxon>Sordariomycetidae</taxon>
        <taxon>Sordariales</taxon>
        <taxon>Diplogelasinosporaceae</taxon>
        <taxon>Diplogelasinospora</taxon>
    </lineage>
</organism>
<protein>
    <submittedName>
        <fullName evidence="2">Uncharacterized protein</fullName>
    </submittedName>
</protein>
<sequence length="368" mass="42490">MSKKTEELPKTTILKELTTPLPQLVDRTQKGLNRSGDWPEIGKWEEWKDFTRNKLYTQFRSIVDAEWNIQSQPHPKLTHWDTEFFDEDNLEHSIFSRHILPPVNAALSHALRCAKLDGTYDINLESKLSHKWHNLTEVYLRQILAYYCRESHHCRYGFLVTESGRPVEAHSRHVSTKHEHLTQLSESLRDLSVGRSGTDNYIVEYRAIPWGLFYLAWLAAVGDINTLQAKYPSFDFVVAATRRDIRPQHHGACDQRRHRATTWSIPTRRTKEGRGGSKLKGDGRKVLNSCICPHPSISSSMGGQHSYYYMVGEKEVLIDIPTPIWDEDNQEYGYFDSLTWRFASAREEPSTSKKSGGGGSSKKHRHRK</sequence>
<keyword evidence="3" id="KW-1185">Reference proteome</keyword>
<reference evidence="3" key="1">
    <citation type="journal article" date="2023" name="Mol. Phylogenet. Evol.">
        <title>Genome-scale phylogeny and comparative genomics of the fungal order Sordariales.</title>
        <authorList>
            <person name="Hensen N."/>
            <person name="Bonometti L."/>
            <person name="Westerberg I."/>
            <person name="Brannstrom I.O."/>
            <person name="Guillou S."/>
            <person name="Cros-Aarteil S."/>
            <person name="Calhoun S."/>
            <person name="Haridas S."/>
            <person name="Kuo A."/>
            <person name="Mondo S."/>
            <person name="Pangilinan J."/>
            <person name="Riley R."/>
            <person name="LaButti K."/>
            <person name="Andreopoulos B."/>
            <person name="Lipzen A."/>
            <person name="Chen C."/>
            <person name="Yan M."/>
            <person name="Daum C."/>
            <person name="Ng V."/>
            <person name="Clum A."/>
            <person name="Steindorff A."/>
            <person name="Ohm R.A."/>
            <person name="Martin F."/>
            <person name="Silar P."/>
            <person name="Natvig D.O."/>
            <person name="Lalanne C."/>
            <person name="Gautier V."/>
            <person name="Ament-Velasquez S.L."/>
            <person name="Kruys A."/>
            <person name="Hutchinson M.I."/>
            <person name="Powell A.J."/>
            <person name="Barry K."/>
            <person name="Miller A.N."/>
            <person name="Grigoriev I.V."/>
            <person name="Debuchy R."/>
            <person name="Gladieux P."/>
            <person name="Hiltunen Thoren M."/>
            <person name="Johannesson H."/>
        </authorList>
    </citation>
    <scope>NUCLEOTIDE SEQUENCE [LARGE SCALE GENOMIC DNA]</scope>
    <source>
        <strain evidence="3">CBS 340.73</strain>
    </source>
</reference>
<feature type="region of interest" description="Disordered" evidence="1">
    <location>
        <begin position="345"/>
        <end position="368"/>
    </location>
</feature>
<evidence type="ECO:0000256" key="1">
    <source>
        <dbReference type="SAM" id="MobiDB-lite"/>
    </source>
</evidence>
<name>A0AAN6N9V3_9PEZI</name>
<evidence type="ECO:0000313" key="3">
    <source>
        <dbReference type="Proteomes" id="UP001303473"/>
    </source>
</evidence>
<evidence type="ECO:0000313" key="2">
    <source>
        <dbReference type="EMBL" id="KAK3940388.1"/>
    </source>
</evidence>
<gene>
    <name evidence="2" type="ORF">QBC46DRAFT_364171</name>
</gene>
<accession>A0AAN6N9V3</accession>
<dbReference type="Proteomes" id="UP001303473">
    <property type="component" value="Unassembled WGS sequence"/>
</dbReference>
<proteinExistence type="predicted"/>